<accession>A0ABT2CFM7</accession>
<feature type="region of interest" description="Disordered" evidence="1">
    <location>
        <begin position="505"/>
        <end position="524"/>
    </location>
</feature>
<dbReference type="EMBL" id="JANUGQ010000004">
    <property type="protein sequence ID" value="MCS0635434.1"/>
    <property type="molecule type" value="Genomic_DNA"/>
</dbReference>
<dbReference type="Proteomes" id="UP001431313">
    <property type="component" value="Unassembled WGS sequence"/>
</dbReference>
<evidence type="ECO:0000256" key="1">
    <source>
        <dbReference type="SAM" id="MobiDB-lite"/>
    </source>
</evidence>
<dbReference type="RefSeq" id="WP_258786436.1">
    <property type="nucleotide sequence ID" value="NZ_JANUGQ010000004.1"/>
</dbReference>
<feature type="domain" description="BD-FAE-like" evidence="2">
    <location>
        <begin position="285"/>
        <end position="385"/>
    </location>
</feature>
<protein>
    <submittedName>
        <fullName evidence="3">Alpha/beta hydrolase</fullName>
    </submittedName>
</protein>
<evidence type="ECO:0000313" key="3">
    <source>
        <dbReference type="EMBL" id="MCS0635434.1"/>
    </source>
</evidence>
<dbReference type="InterPro" id="IPR029058">
    <property type="entry name" value="AB_hydrolase_fold"/>
</dbReference>
<reference evidence="3" key="1">
    <citation type="submission" date="2022-08" db="EMBL/GenBank/DDBJ databases">
        <authorList>
            <person name="Somphong A."/>
            <person name="Phongsopitanun W."/>
        </authorList>
    </citation>
    <scope>NUCLEOTIDE SEQUENCE</scope>
    <source>
        <strain evidence="3">LP05-1</strain>
    </source>
</reference>
<dbReference type="Pfam" id="PF20434">
    <property type="entry name" value="BD-FAE"/>
    <property type="match status" value="1"/>
</dbReference>
<keyword evidence="3" id="KW-0378">Hydrolase</keyword>
<dbReference type="InterPro" id="IPR052897">
    <property type="entry name" value="Sec-Metab_Biosynth_Hydrolase"/>
</dbReference>
<feature type="compositionally biased region" description="Basic and acidic residues" evidence="1">
    <location>
        <begin position="514"/>
        <end position="524"/>
    </location>
</feature>
<name>A0ABT2CFM7_9ACTN</name>
<comment type="caution">
    <text evidence="3">The sequence shown here is derived from an EMBL/GenBank/DDBJ whole genome shotgun (WGS) entry which is preliminary data.</text>
</comment>
<organism evidence="3 4">
    <name type="scientific">Streptomyces pyxinae</name>
    <dbReference type="NCBI Taxonomy" id="2970734"/>
    <lineage>
        <taxon>Bacteria</taxon>
        <taxon>Bacillati</taxon>
        <taxon>Actinomycetota</taxon>
        <taxon>Actinomycetes</taxon>
        <taxon>Kitasatosporales</taxon>
        <taxon>Streptomycetaceae</taxon>
        <taxon>Streptomyces</taxon>
    </lineage>
</organism>
<proteinExistence type="predicted"/>
<dbReference type="GO" id="GO:0016787">
    <property type="term" value="F:hydrolase activity"/>
    <property type="evidence" value="ECO:0007669"/>
    <property type="project" value="UniProtKB-KW"/>
</dbReference>
<gene>
    <name evidence="3" type="ORF">NX801_07125</name>
</gene>
<dbReference type="InterPro" id="IPR049492">
    <property type="entry name" value="BD-FAE-like_dom"/>
</dbReference>
<evidence type="ECO:0000259" key="2">
    <source>
        <dbReference type="Pfam" id="PF20434"/>
    </source>
</evidence>
<dbReference type="Gene3D" id="3.40.50.1820">
    <property type="entry name" value="alpha/beta hydrolase"/>
    <property type="match status" value="2"/>
</dbReference>
<keyword evidence="4" id="KW-1185">Reference proteome</keyword>
<sequence length="524" mass="54551">MPTARPTTAFVLVAGAHTGSWVWDEVAGALRRAGAEAYPAPLTGLEDGRPAAVPPGVDLETHIAELTGLIDRTGAAELVLVGHGYGLLPVLGAAGRRPGRVARIVHLDTGVAEDGDTALTLLPALAEPAGRGPWVAPPARGDWHRLGSTAGLSPAGLDRLAGRAVAQPAATLTAPLRLPEAVAAVPRSGVLCTGNGSTLARVEELVALGDPRLRSLAGPRTGFFELDTGHWPMLSAPGELARVLLAAAAGEGRRISPSAAGIPARLRPFPLSPVERPRDRIGRVDLYAPDADGPRPAVVFVHGGPVPARVRPTPRDWPLFTGYARYAAERGVVGVTVDHRLHGTGEYERAAGDVAEAVEVIRADHRVDGDRVALWFFSAGGLLAADWLAAPPPWLRCLAASYPVLAPLPGWGATGDRFRPAAAVRGAGRLPLVLTRVGRESPEIAATVTEFLAVAEECGARVEVVDVPHGRHAFETLDVPDHAAEVLGALDRAMGLVVGLLRPARAAAPGPGGRPDRASRGRPR</sequence>
<dbReference type="SUPFAM" id="SSF53474">
    <property type="entry name" value="alpha/beta-Hydrolases"/>
    <property type="match status" value="2"/>
</dbReference>
<dbReference type="PANTHER" id="PTHR37017:SF11">
    <property type="entry name" value="ESTERASE_LIPASE_THIOESTERASE DOMAIN-CONTAINING PROTEIN"/>
    <property type="match status" value="1"/>
</dbReference>
<dbReference type="PANTHER" id="PTHR37017">
    <property type="entry name" value="AB HYDROLASE-1 DOMAIN-CONTAINING PROTEIN-RELATED"/>
    <property type="match status" value="1"/>
</dbReference>
<evidence type="ECO:0000313" key="4">
    <source>
        <dbReference type="Proteomes" id="UP001431313"/>
    </source>
</evidence>